<proteinExistence type="predicted"/>
<dbReference type="EMBL" id="CADEAL010001033">
    <property type="protein sequence ID" value="CAB1428219.1"/>
    <property type="molecule type" value="Genomic_DNA"/>
</dbReference>
<gene>
    <name evidence="2" type="ORF">PLEPLA_LOCUS16185</name>
</gene>
<keyword evidence="1" id="KW-0812">Transmembrane</keyword>
<sequence>MANPNTGNQWTLQEVKSSAGLLPPVSQLLRLLAVASYLAYRNNILPEKQLVSFYHGSIGSVLHLCGHHWMLSSVQDRGGSPAAHCPLWSLIQVFLFFYLHLNLYLWHGLHLFLSLLLLLRGFPLSPSLFFISDFFHFG</sequence>
<reference evidence="2" key="1">
    <citation type="submission" date="2020-03" db="EMBL/GenBank/DDBJ databases">
        <authorList>
            <person name="Weist P."/>
        </authorList>
    </citation>
    <scope>NUCLEOTIDE SEQUENCE</scope>
</reference>
<evidence type="ECO:0000256" key="1">
    <source>
        <dbReference type="SAM" id="Phobius"/>
    </source>
</evidence>
<evidence type="ECO:0000313" key="3">
    <source>
        <dbReference type="Proteomes" id="UP001153269"/>
    </source>
</evidence>
<protein>
    <submittedName>
        <fullName evidence="2">Uncharacterized protein</fullName>
    </submittedName>
</protein>
<keyword evidence="1" id="KW-0472">Membrane</keyword>
<keyword evidence="1" id="KW-1133">Transmembrane helix</keyword>
<organism evidence="2 3">
    <name type="scientific">Pleuronectes platessa</name>
    <name type="common">European plaice</name>
    <dbReference type="NCBI Taxonomy" id="8262"/>
    <lineage>
        <taxon>Eukaryota</taxon>
        <taxon>Metazoa</taxon>
        <taxon>Chordata</taxon>
        <taxon>Craniata</taxon>
        <taxon>Vertebrata</taxon>
        <taxon>Euteleostomi</taxon>
        <taxon>Actinopterygii</taxon>
        <taxon>Neopterygii</taxon>
        <taxon>Teleostei</taxon>
        <taxon>Neoteleostei</taxon>
        <taxon>Acanthomorphata</taxon>
        <taxon>Carangaria</taxon>
        <taxon>Pleuronectiformes</taxon>
        <taxon>Pleuronectoidei</taxon>
        <taxon>Pleuronectidae</taxon>
        <taxon>Pleuronectes</taxon>
    </lineage>
</organism>
<dbReference type="Proteomes" id="UP001153269">
    <property type="component" value="Unassembled WGS sequence"/>
</dbReference>
<comment type="caution">
    <text evidence="2">The sequence shown here is derived from an EMBL/GenBank/DDBJ whole genome shotgun (WGS) entry which is preliminary data.</text>
</comment>
<keyword evidence="3" id="KW-1185">Reference proteome</keyword>
<feature type="transmembrane region" description="Helical" evidence="1">
    <location>
        <begin position="52"/>
        <end position="69"/>
    </location>
</feature>
<feature type="transmembrane region" description="Helical" evidence="1">
    <location>
        <begin position="111"/>
        <end position="131"/>
    </location>
</feature>
<dbReference type="AlphaFoldDB" id="A0A9N7UDD6"/>
<evidence type="ECO:0000313" key="2">
    <source>
        <dbReference type="EMBL" id="CAB1428219.1"/>
    </source>
</evidence>
<feature type="transmembrane region" description="Helical" evidence="1">
    <location>
        <begin position="81"/>
        <end position="99"/>
    </location>
</feature>
<name>A0A9N7UDD6_PLEPL</name>
<accession>A0A9N7UDD6</accession>